<reference evidence="2" key="3">
    <citation type="submission" date="2024-06" db="EMBL/GenBank/DDBJ databases">
        <authorList>
            <person name="Zeng C."/>
        </authorList>
    </citation>
    <scope>NUCLEOTIDE SEQUENCE [LARGE SCALE GENOMIC DNA]</scope>
    <source>
        <strain evidence="2">ZCY20-5</strain>
    </source>
</reference>
<dbReference type="EMBL" id="CP135996">
    <property type="protein sequence ID" value="WOC33478.1"/>
    <property type="molecule type" value="Genomic_DNA"/>
</dbReference>
<evidence type="ECO:0000313" key="1">
    <source>
        <dbReference type="EMBL" id="WOC33478.1"/>
    </source>
</evidence>
<organism evidence="1 2">
    <name type="scientific">Caproicibacterium argilliputei</name>
    <dbReference type="NCBI Taxonomy" id="3030016"/>
    <lineage>
        <taxon>Bacteria</taxon>
        <taxon>Bacillati</taxon>
        <taxon>Bacillota</taxon>
        <taxon>Clostridia</taxon>
        <taxon>Eubacteriales</taxon>
        <taxon>Oscillospiraceae</taxon>
        <taxon>Caproicibacterium</taxon>
    </lineage>
</organism>
<name>A0AA97H2D1_9FIRM</name>
<dbReference type="Proteomes" id="UP001300604">
    <property type="component" value="Chromosome"/>
</dbReference>
<keyword evidence="2" id="KW-1185">Reference proteome</keyword>
<proteinExistence type="predicted"/>
<protein>
    <submittedName>
        <fullName evidence="1">Uncharacterized protein</fullName>
    </submittedName>
</protein>
<reference evidence="1 2" key="1">
    <citation type="submission" date="2024-06" db="EMBL/GenBank/DDBJ databases">
        <title>Caproicibacterium argilliputei sp. nov, a novel caproic acid producing anaerobic bacterium isolated from pit mud.</title>
        <authorList>
            <person name="Xia S."/>
        </authorList>
    </citation>
    <scope>NUCLEOTIDE SEQUENCE [LARGE SCALE GENOMIC DNA]</scope>
    <source>
        <strain evidence="1 2">ZCY20-5</strain>
    </source>
</reference>
<accession>A0AA97H2D1</accession>
<reference evidence="2" key="2">
    <citation type="submission" date="2024-06" db="EMBL/GenBank/DDBJ databases">
        <title>Caproicibacterium argilliputei sp. nov, a novel caproic acid producing anaerobic bacterium isolated from pit mud.</title>
        <authorList>
            <person name="Zeng C."/>
        </authorList>
    </citation>
    <scope>NUCLEOTIDE SEQUENCE [LARGE SCALE GENOMIC DNA]</scope>
    <source>
        <strain evidence="2">ZCY20-5</strain>
    </source>
</reference>
<gene>
    <name evidence="1" type="ORF">PXC00_06320</name>
</gene>
<dbReference type="RefSeq" id="WP_275846567.1">
    <property type="nucleotide sequence ID" value="NZ_CP135996.1"/>
</dbReference>
<dbReference type="AlphaFoldDB" id="A0AA97H2D1"/>
<evidence type="ECO:0000313" key="2">
    <source>
        <dbReference type="Proteomes" id="UP001300604"/>
    </source>
</evidence>
<sequence>MIESRLITYLRQDEALASLLAQYNGKPAIFQQMVPDENGPAWSGEQFSRICYDIVSQSSPDRKTAGTLMIDIVCSEDSSPYEPIEAAVRRLVDGCFFDSDDGTIVAASWQRSDSFTTKGNGYQDSNDNTVHGIMLTFDLMAFPTQEVAGMDLCGCISGWTKATFPSVRLITSGAIPEGAWKPTDKEPAAYWHLVSTQLAQGWTQYNTWSVTWMQAALQCHVFTETPQVRNDIIKQMAERAHLETKIPFPDGSPLIVQRFQANSTWDALKTGQVTLTAIYGLLRVPDGTPIANISINQGG</sequence>
<dbReference type="KEGG" id="carl:PXC00_06320"/>